<dbReference type="OrthoDB" id="5523400at2"/>
<dbReference type="SUPFAM" id="SSF54909">
    <property type="entry name" value="Dimeric alpha+beta barrel"/>
    <property type="match status" value="1"/>
</dbReference>
<dbReference type="Proteomes" id="UP000234881">
    <property type="component" value="Unassembled WGS sequence"/>
</dbReference>
<reference evidence="3 4" key="1">
    <citation type="submission" date="2018-01" db="EMBL/GenBank/DDBJ databases">
        <title>The draft genome sequence of Cohaesibacter sp. H1304.</title>
        <authorList>
            <person name="Wang N.-N."/>
            <person name="Du Z.-J."/>
        </authorList>
    </citation>
    <scope>NUCLEOTIDE SEQUENCE [LARGE SCALE GENOMIC DNA]</scope>
    <source>
        <strain evidence="3 4">H1304</strain>
    </source>
</reference>
<dbReference type="Gene3D" id="3.30.70.1060">
    <property type="entry name" value="Dimeric alpha+beta barrel"/>
    <property type="match status" value="1"/>
</dbReference>
<dbReference type="EMBL" id="PKUQ01000001">
    <property type="protein sequence ID" value="PLW78985.1"/>
    <property type="molecule type" value="Genomic_DNA"/>
</dbReference>
<gene>
    <name evidence="3" type="ORF">C0081_01745</name>
</gene>
<evidence type="ECO:0000256" key="1">
    <source>
        <dbReference type="ARBA" id="ARBA00007689"/>
    </source>
</evidence>
<feature type="domain" description="YCII-related" evidence="2">
    <location>
        <begin position="32"/>
        <end position="106"/>
    </location>
</feature>
<sequence>MLWNDYRNAARERGALALELYVVRSIPGDDPQAVKANLADHLAYQRQLEEAGLLAFAGPLSDETGDQMQGEGMIVYRATSLLHANQLAQSDPMHVSNARHYSIRKWLINEGSLSLSVGLSTKTIKLD</sequence>
<dbReference type="RefSeq" id="WP_101532067.1">
    <property type="nucleotide sequence ID" value="NZ_PKUQ01000001.1"/>
</dbReference>
<dbReference type="Pfam" id="PF03795">
    <property type="entry name" value="YCII"/>
    <property type="match status" value="1"/>
</dbReference>
<accession>A0A2N5XX18</accession>
<keyword evidence="4" id="KW-1185">Reference proteome</keyword>
<organism evidence="3 4">
    <name type="scientific">Cohaesibacter celericrescens</name>
    <dbReference type="NCBI Taxonomy" id="2067669"/>
    <lineage>
        <taxon>Bacteria</taxon>
        <taxon>Pseudomonadati</taxon>
        <taxon>Pseudomonadota</taxon>
        <taxon>Alphaproteobacteria</taxon>
        <taxon>Hyphomicrobiales</taxon>
        <taxon>Cohaesibacteraceae</taxon>
    </lineage>
</organism>
<comment type="similarity">
    <text evidence="1">Belongs to the YciI family.</text>
</comment>
<proteinExistence type="inferred from homology"/>
<name>A0A2N5XX18_9HYPH</name>
<dbReference type="InterPro" id="IPR011008">
    <property type="entry name" value="Dimeric_a/b-barrel"/>
</dbReference>
<comment type="caution">
    <text evidence="3">The sequence shown here is derived from an EMBL/GenBank/DDBJ whole genome shotgun (WGS) entry which is preliminary data.</text>
</comment>
<dbReference type="AlphaFoldDB" id="A0A2N5XX18"/>
<protein>
    <recommendedName>
        <fullName evidence="2">YCII-related domain-containing protein</fullName>
    </recommendedName>
</protein>
<dbReference type="InterPro" id="IPR005545">
    <property type="entry name" value="YCII"/>
</dbReference>
<evidence type="ECO:0000259" key="2">
    <source>
        <dbReference type="Pfam" id="PF03795"/>
    </source>
</evidence>
<evidence type="ECO:0000313" key="3">
    <source>
        <dbReference type="EMBL" id="PLW78985.1"/>
    </source>
</evidence>
<evidence type="ECO:0000313" key="4">
    <source>
        <dbReference type="Proteomes" id="UP000234881"/>
    </source>
</evidence>